<evidence type="ECO:0000256" key="1">
    <source>
        <dbReference type="ARBA" id="ARBA00023002"/>
    </source>
</evidence>
<dbReference type="Proteomes" id="UP000239494">
    <property type="component" value="Unassembled WGS sequence"/>
</dbReference>
<evidence type="ECO:0000313" key="3">
    <source>
        <dbReference type="EMBL" id="PRY39863.1"/>
    </source>
</evidence>
<dbReference type="GO" id="GO:0016491">
    <property type="term" value="F:oxidoreductase activity"/>
    <property type="evidence" value="ECO:0007669"/>
    <property type="project" value="UniProtKB-KW"/>
</dbReference>
<dbReference type="InterPro" id="IPR036188">
    <property type="entry name" value="FAD/NAD-bd_sf"/>
</dbReference>
<protein>
    <submittedName>
        <fullName evidence="3">D-arginine dehydrogenase</fullName>
    </submittedName>
</protein>
<dbReference type="Gene3D" id="3.30.9.10">
    <property type="entry name" value="D-Amino Acid Oxidase, subunit A, domain 2"/>
    <property type="match status" value="1"/>
</dbReference>
<dbReference type="GO" id="GO:0005737">
    <property type="term" value="C:cytoplasm"/>
    <property type="evidence" value="ECO:0007669"/>
    <property type="project" value="TreeGrafter"/>
</dbReference>
<evidence type="ECO:0000259" key="2">
    <source>
        <dbReference type="Pfam" id="PF01266"/>
    </source>
</evidence>
<reference evidence="3 4" key="1">
    <citation type="submission" date="2018-03" db="EMBL/GenBank/DDBJ databases">
        <title>Genomic Encyclopedia of Archaeal and Bacterial Type Strains, Phase II (KMG-II): from individual species to whole genera.</title>
        <authorList>
            <person name="Goeker M."/>
        </authorList>
    </citation>
    <scope>NUCLEOTIDE SEQUENCE [LARGE SCALE GENOMIC DNA]</scope>
    <source>
        <strain evidence="3 4">DSM 44720</strain>
    </source>
</reference>
<comment type="caution">
    <text evidence="3">The sequence shown here is derived from an EMBL/GenBank/DDBJ whole genome shotgun (WGS) entry which is preliminary data.</text>
</comment>
<keyword evidence="4" id="KW-1185">Reference proteome</keyword>
<accession>A0A2T0T2K2</accession>
<feature type="domain" description="FAD dependent oxidoreductase" evidence="2">
    <location>
        <begin position="2"/>
        <end position="333"/>
    </location>
</feature>
<dbReference type="AlphaFoldDB" id="A0A2T0T2K2"/>
<name>A0A2T0T2K2_9PSEU</name>
<dbReference type="Gene3D" id="3.50.50.60">
    <property type="entry name" value="FAD/NAD(P)-binding domain"/>
    <property type="match status" value="1"/>
</dbReference>
<dbReference type="PANTHER" id="PTHR13847:SF287">
    <property type="entry name" value="FAD-DEPENDENT OXIDOREDUCTASE DOMAIN-CONTAINING PROTEIN 1"/>
    <property type="match status" value="1"/>
</dbReference>
<evidence type="ECO:0000313" key="4">
    <source>
        <dbReference type="Proteomes" id="UP000239494"/>
    </source>
</evidence>
<gene>
    <name evidence="3" type="ORF">CLV43_107450</name>
</gene>
<organism evidence="3 4">
    <name type="scientific">Umezawaea tangerina</name>
    <dbReference type="NCBI Taxonomy" id="84725"/>
    <lineage>
        <taxon>Bacteria</taxon>
        <taxon>Bacillati</taxon>
        <taxon>Actinomycetota</taxon>
        <taxon>Actinomycetes</taxon>
        <taxon>Pseudonocardiales</taxon>
        <taxon>Pseudonocardiaceae</taxon>
        <taxon>Umezawaea</taxon>
    </lineage>
</organism>
<proteinExistence type="predicted"/>
<sequence length="371" mass="38980">MAGVSLGSELALDHDVVLLEAESSLGVHSTGRSAALFLSGYGPPPVRELTRRSEAAFARLSDLPGVPALLRPRGGLFTAWDEPAAAALAATVSRRPTMTVPTADRVRELCPVLRVDDVVACAFDEDVRDIDVAALHGHYATALRRRGGRITTGARVVGATRSGSGWEVRTADGRTWRADAVVNAAGAWGDRVAELCAGIGHGLSPRRRTVVVARTSAPVPADWPVVAEAGEAWYFRPEGGALLMSPGDETEVPPGDVHPDPLDVALVLERVNAATTLDLRGVRTSWAGLRTFTPDRAPVVGPHPEEPTLFCFVGQGGYGIQTAPALAEVGAELFRTGTLADTALAAAIDPDRTRVLVAEELARPASPRSPA</sequence>
<dbReference type="InterPro" id="IPR006076">
    <property type="entry name" value="FAD-dep_OxRdtase"/>
</dbReference>
<keyword evidence="1" id="KW-0560">Oxidoreductase</keyword>
<dbReference type="SUPFAM" id="SSF51905">
    <property type="entry name" value="FAD/NAD(P)-binding domain"/>
    <property type="match status" value="1"/>
</dbReference>
<dbReference type="Pfam" id="PF01266">
    <property type="entry name" value="DAO"/>
    <property type="match status" value="1"/>
</dbReference>
<dbReference type="EMBL" id="PVTF01000007">
    <property type="protein sequence ID" value="PRY39863.1"/>
    <property type="molecule type" value="Genomic_DNA"/>
</dbReference>
<dbReference type="PANTHER" id="PTHR13847">
    <property type="entry name" value="SARCOSINE DEHYDROGENASE-RELATED"/>
    <property type="match status" value="1"/>
</dbReference>